<dbReference type="Proteomes" id="UP001056120">
    <property type="component" value="Linkage Group LG29"/>
</dbReference>
<proteinExistence type="predicted"/>
<accession>A0ACB8XXW8</accession>
<protein>
    <submittedName>
        <fullName evidence="1">Uncharacterized protein</fullName>
    </submittedName>
</protein>
<sequence>MPLIQVVVPQVMNLKPQIRDSSKDEEDVKAIARLFADMGDSYIELIEIGSDESMLIVHALLEVAAHPEYDIAFMTFNFCHNLQICLIER</sequence>
<comment type="caution">
    <text evidence="1">The sequence shown here is derived from an EMBL/GenBank/DDBJ whole genome shotgun (WGS) entry which is preliminary data.</text>
</comment>
<evidence type="ECO:0000313" key="2">
    <source>
        <dbReference type="Proteomes" id="UP001056120"/>
    </source>
</evidence>
<gene>
    <name evidence="1" type="ORF">L1987_85666</name>
</gene>
<evidence type="ECO:0000313" key="1">
    <source>
        <dbReference type="EMBL" id="KAI3676068.1"/>
    </source>
</evidence>
<reference evidence="1 2" key="2">
    <citation type="journal article" date="2022" name="Mol. Ecol. Resour.">
        <title>The genomes of chicory, endive, great burdock and yacon provide insights into Asteraceae paleo-polyploidization history and plant inulin production.</title>
        <authorList>
            <person name="Fan W."/>
            <person name="Wang S."/>
            <person name="Wang H."/>
            <person name="Wang A."/>
            <person name="Jiang F."/>
            <person name="Liu H."/>
            <person name="Zhao H."/>
            <person name="Xu D."/>
            <person name="Zhang Y."/>
        </authorList>
    </citation>
    <scope>NUCLEOTIDE SEQUENCE [LARGE SCALE GENOMIC DNA]</scope>
    <source>
        <strain evidence="2">cv. Yunnan</strain>
        <tissue evidence="1">Leaves</tissue>
    </source>
</reference>
<keyword evidence="2" id="KW-1185">Reference proteome</keyword>
<dbReference type="EMBL" id="CM042046">
    <property type="protein sequence ID" value="KAI3676068.1"/>
    <property type="molecule type" value="Genomic_DNA"/>
</dbReference>
<reference evidence="2" key="1">
    <citation type="journal article" date="2022" name="Mol. Ecol. Resour.">
        <title>The genomes of chicory, endive, great burdock and yacon provide insights into Asteraceae palaeo-polyploidization history and plant inulin production.</title>
        <authorList>
            <person name="Fan W."/>
            <person name="Wang S."/>
            <person name="Wang H."/>
            <person name="Wang A."/>
            <person name="Jiang F."/>
            <person name="Liu H."/>
            <person name="Zhao H."/>
            <person name="Xu D."/>
            <person name="Zhang Y."/>
        </authorList>
    </citation>
    <scope>NUCLEOTIDE SEQUENCE [LARGE SCALE GENOMIC DNA]</scope>
    <source>
        <strain evidence="2">cv. Yunnan</strain>
    </source>
</reference>
<name>A0ACB8XXW8_9ASTR</name>
<organism evidence="1 2">
    <name type="scientific">Smallanthus sonchifolius</name>
    <dbReference type="NCBI Taxonomy" id="185202"/>
    <lineage>
        <taxon>Eukaryota</taxon>
        <taxon>Viridiplantae</taxon>
        <taxon>Streptophyta</taxon>
        <taxon>Embryophyta</taxon>
        <taxon>Tracheophyta</taxon>
        <taxon>Spermatophyta</taxon>
        <taxon>Magnoliopsida</taxon>
        <taxon>eudicotyledons</taxon>
        <taxon>Gunneridae</taxon>
        <taxon>Pentapetalae</taxon>
        <taxon>asterids</taxon>
        <taxon>campanulids</taxon>
        <taxon>Asterales</taxon>
        <taxon>Asteraceae</taxon>
        <taxon>Asteroideae</taxon>
        <taxon>Heliantheae alliance</taxon>
        <taxon>Millerieae</taxon>
        <taxon>Smallanthus</taxon>
    </lineage>
</organism>